<evidence type="ECO:0000256" key="10">
    <source>
        <dbReference type="ARBA" id="ARBA00042333"/>
    </source>
</evidence>
<sequence>MSQEPQKRRGHPTAAQVELDNFWPKVLEDIKKLTPQFTAPFSTTQNDYRAQADLPLARIKKIMKLDEDVKMISAEAPVVFAKAAEIFIHELTLRAWIQAEEGKRRTLQRSDIAQAIAKCDQFDFLIDIVPREEPKPPKTETKSSAGQEQILYNLPVTDGAVLTQQAMQGAQLQLVQIPGTSGLTAASMNQQQQMQTIQILGANGQIQTVALLGGGAMGIPGPEQNGEQPRTVQIPAGFSVLNQGSAPQIQFQLQQPTAQRPSESTSPQPSGQQVQQNIQFLQQIVGPNGEIQTIPISLNASQLSGLRTQLSNQPSAVVTPASALMAQGHQVDPCFTGTILAKQFVLFNSDASVFVELNFCAPVVANASMDKGILFRFAKNLAVFVNPSSNFHRTATVAFGGHWRRARGQCQTRNRYGPLADLPDWSYIDGRPGPLTNGQRSRLEKQKAMADEIYKSVFAIDSATAEVEELRKVGKKGKPSRLREKGFVPS</sequence>
<feature type="region of interest" description="Disordered" evidence="12">
    <location>
        <begin position="250"/>
        <end position="273"/>
    </location>
</feature>
<evidence type="ECO:0000256" key="7">
    <source>
        <dbReference type="ARBA" id="ARBA00025911"/>
    </source>
</evidence>
<dbReference type="Pfam" id="PF18699">
    <property type="entry name" value="MRPL52"/>
    <property type="match status" value="1"/>
</dbReference>
<dbReference type="GO" id="GO:0001228">
    <property type="term" value="F:DNA-binding transcription activator activity, RNA polymerase II-specific"/>
    <property type="evidence" value="ECO:0007669"/>
    <property type="project" value="TreeGrafter"/>
</dbReference>
<keyword evidence="3" id="KW-0238">DNA-binding</keyword>
<dbReference type="GO" id="GO:0005762">
    <property type="term" value="C:mitochondrial large ribosomal subunit"/>
    <property type="evidence" value="ECO:0007669"/>
    <property type="project" value="InterPro"/>
</dbReference>
<dbReference type="GO" id="GO:0046982">
    <property type="term" value="F:protein heterodimerization activity"/>
    <property type="evidence" value="ECO:0007669"/>
    <property type="project" value="InterPro"/>
</dbReference>
<dbReference type="InterPro" id="IPR009072">
    <property type="entry name" value="Histone-fold"/>
</dbReference>
<feature type="compositionally biased region" description="Polar residues" evidence="12">
    <location>
        <begin position="250"/>
        <end position="271"/>
    </location>
</feature>
<dbReference type="InterPro" id="IPR003958">
    <property type="entry name" value="CBFA_NFYB_domain"/>
</dbReference>
<dbReference type="EMBL" id="CAJPEX010000029">
    <property type="protein sequence ID" value="CAG0912562.1"/>
    <property type="molecule type" value="Genomic_DNA"/>
</dbReference>
<dbReference type="PANTHER" id="PTHR10252:SF8">
    <property type="entry name" value="NUCLEAR TRANSCRIPTION FACTOR Y SUBUNIT GAMMA"/>
    <property type="match status" value="1"/>
</dbReference>
<keyword evidence="5" id="KW-0539">Nucleus</keyword>
<evidence type="ECO:0000256" key="12">
    <source>
        <dbReference type="SAM" id="MobiDB-lite"/>
    </source>
</evidence>
<keyword evidence="2" id="KW-0805">Transcription regulation</keyword>
<evidence type="ECO:0000256" key="2">
    <source>
        <dbReference type="ARBA" id="ARBA00023015"/>
    </source>
</evidence>
<dbReference type="GO" id="GO:0000978">
    <property type="term" value="F:RNA polymerase II cis-regulatory region sequence-specific DNA binding"/>
    <property type="evidence" value="ECO:0007669"/>
    <property type="project" value="TreeGrafter"/>
</dbReference>
<comment type="function">
    <text evidence="6">Component of the sequence-specific heterotrimeric transcription factor (NF-Y) which specifically recognizes a 5'-CCAAT-3' box motif found in the promoters of its target genes. NF-Y can function as both an activator and a repressor, depending on its interacting cofactors.</text>
</comment>
<dbReference type="Proteomes" id="UP000678499">
    <property type="component" value="Unassembled WGS sequence"/>
</dbReference>
<dbReference type="Gene3D" id="1.10.20.10">
    <property type="entry name" value="Histone, subunit A"/>
    <property type="match status" value="1"/>
</dbReference>
<evidence type="ECO:0000256" key="11">
    <source>
        <dbReference type="ARBA" id="ARBA00042663"/>
    </source>
</evidence>
<feature type="region of interest" description="Disordered" evidence="12">
    <location>
        <begin position="471"/>
        <end position="490"/>
    </location>
</feature>
<dbReference type="InterPro" id="IPR034596">
    <property type="entry name" value="Ribosomal_mL52"/>
</dbReference>
<evidence type="ECO:0000256" key="6">
    <source>
        <dbReference type="ARBA" id="ARBA00025263"/>
    </source>
</evidence>
<evidence type="ECO:0000256" key="9">
    <source>
        <dbReference type="ARBA" id="ARBA00040590"/>
    </source>
</evidence>
<dbReference type="GO" id="GO:0032543">
    <property type="term" value="P:mitochondrial translation"/>
    <property type="evidence" value="ECO:0007669"/>
    <property type="project" value="InterPro"/>
</dbReference>
<dbReference type="AlphaFoldDB" id="A0A7R9G9E9"/>
<name>A0A7R9G9E9_9CRUS</name>
<evidence type="ECO:0000256" key="8">
    <source>
        <dbReference type="ARBA" id="ARBA00038129"/>
    </source>
</evidence>
<keyword evidence="4" id="KW-0804">Transcription</keyword>
<dbReference type="CDD" id="cd22908">
    <property type="entry name" value="HFD_NFYC-like"/>
    <property type="match status" value="1"/>
</dbReference>
<evidence type="ECO:0000256" key="4">
    <source>
        <dbReference type="ARBA" id="ARBA00023163"/>
    </source>
</evidence>
<evidence type="ECO:0000313" key="15">
    <source>
        <dbReference type="Proteomes" id="UP000678499"/>
    </source>
</evidence>
<dbReference type="FunFam" id="1.10.20.10:FF:000006">
    <property type="entry name" value="Nuclear transcription factor Y subunit gamma"/>
    <property type="match status" value="1"/>
</dbReference>
<evidence type="ECO:0000259" key="13">
    <source>
        <dbReference type="Pfam" id="PF00808"/>
    </source>
</evidence>
<dbReference type="GO" id="GO:0016602">
    <property type="term" value="C:CCAAT-binding factor complex"/>
    <property type="evidence" value="ECO:0007669"/>
    <property type="project" value="TreeGrafter"/>
</dbReference>
<organism evidence="14">
    <name type="scientific">Notodromas monacha</name>
    <dbReference type="NCBI Taxonomy" id="399045"/>
    <lineage>
        <taxon>Eukaryota</taxon>
        <taxon>Metazoa</taxon>
        <taxon>Ecdysozoa</taxon>
        <taxon>Arthropoda</taxon>
        <taxon>Crustacea</taxon>
        <taxon>Oligostraca</taxon>
        <taxon>Ostracoda</taxon>
        <taxon>Podocopa</taxon>
        <taxon>Podocopida</taxon>
        <taxon>Cypridocopina</taxon>
        <taxon>Cypridoidea</taxon>
        <taxon>Cyprididae</taxon>
        <taxon>Notodromas</taxon>
    </lineage>
</organism>
<reference evidence="14" key="1">
    <citation type="submission" date="2020-11" db="EMBL/GenBank/DDBJ databases">
        <authorList>
            <person name="Tran Van P."/>
        </authorList>
    </citation>
    <scope>NUCLEOTIDE SEQUENCE</scope>
</reference>
<dbReference type="InterPro" id="IPR050568">
    <property type="entry name" value="Transcr_DNA_Rep_Reg"/>
</dbReference>
<comment type="subunit">
    <text evidence="7">Heterotrimeric transcription factor composed of three components, NF-YA, NF-YB and NF-YC. NF-YB and NF-YC must interact and dimerize for NF-YA association and DNA binding.</text>
</comment>
<keyword evidence="15" id="KW-1185">Reference proteome</keyword>
<dbReference type="GO" id="GO:0003735">
    <property type="term" value="F:structural constituent of ribosome"/>
    <property type="evidence" value="ECO:0007669"/>
    <property type="project" value="InterPro"/>
</dbReference>
<accession>A0A7R9G9E9</accession>
<evidence type="ECO:0000256" key="1">
    <source>
        <dbReference type="ARBA" id="ARBA00004123"/>
    </source>
</evidence>
<dbReference type="OrthoDB" id="1272441at2759"/>
<evidence type="ECO:0000256" key="3">
    <source>
        <dbReference type="ARBA" id="ARBA00023125"/>
    </source>
</evidence>
<feature type="domain" description="Transcription factor CBF/NF-Y/archaeal histone" evidence="13">
    <location>
        <begin position="53"/>
        <end position="116"/>
    </location>
</feature>
<comment type="similarity">
    <text evidence="8">Belongs to the NFYC/HAP5 subunit family.</text>
</comment>
<comment type="subcellular location">
    <subcellularLocation>
        <location evidence="1">Nucleus</location>
    </subcellularLocation>
</comment>
<dbReference type="Pfam" id="PF00808">
    <property type="entry name" value="CBFD_NFYB_HMF"/>
    <property type="match status" value="1"/>
</dbReference>
<evidence type="ECO:0000313" key="14">
    <source>
        <dbReference type="EMBL" id="CAD7272410.1"/>
    </source>
</evidence>
<evidence type="ECO:0000256" key="5">
    <source>
        <dbReference type="ARBA" id="ARBA00023242"/>
    </source>
</evidence>
<dbReference type="PANTHER" id="PTHR10252">
    <property type="entry name" value="HISTONE-LIKE TRANSCRIPTION FACTOR CCAAT-RELATED"/>
    <property type="match status" value="1"/>
</dbReference>
<gene>
    <name evidence="14" type="ORF">NMOB1V02_LOCUS344</name>
</gene>
<protein>
    <recommendedName>
        <fullName evidence="9">Nuclear transcription factor Y subunit gamma</fullName>
    </recommendedName>
    <alternativeName>
        <fullName evidence="10">CAAT box DNA-binding protein subunit C</fullName>
    </alternativeName>
    <alternativeName>
        <fullName evidence="11">Nuclear transcription factor Y subunit C</fullName>
    </alternativeName>
</protein>
<feature type="compositionally biased region" description="Basic and acidic residues" evidence="12">
    <location>
        <begin position="481"/>
        <end position="490"/>
    </location>
</feature>
<dbReference type="EMBL" id="OA882066">
    <property type="protein sequence ID" value="CAD7272410.1"/>
    <property type="molecule type" value="Genomic_DNA"/>
</dbReference>
<proteinExistence type="inferred from homology"/>
<dbReference type="SUPFAM" id="SSF47113">
    <property type="entry name" value="Histone-fold"/>
    <property type="match status" value="1"/>
</dbReference>